<organism evidence="2 3">
    <name type="scientific">Phytophthora fragariae</name>
    <dbReference type="NCBI Taxonomy" id="53985"/>
    <lineage>
        <taxon>Eukaryota</taxon>
        <taxon>Sar</taxon>
        <taxon>Stramenopiles</taxon>
        <taxon>Oomycota</taxon>
        <taxon>Peronosporomycetes</taxon>
        <taxon>Peronosporales</taxon>
        <taxon>Peronosporaceae</taxon>
        <taxon>Phytophthora</taxon>
    </lineage>
</organism>
<protein>
    <submittedName>
        <fullName evidence="2">Uncharacterized protein</fullName>
    </submittedName>
</protein>
<feature type="compositionally biased region" description="Low complexity" evidence="1">
    <location>
        <begin position="156"/>
        <end position="168"/>
    </location>
</feature>
<reference evidence="2 3" key="1">
    <citation type="submission" date="2018-08" db="EMBL/GenBank/DDBJ databases">
        <title>Genomic investigation of the strawberry pathogen Phytophthora fragariae indicates pathogenicity is determined by transcriptional variation in three key races.</title>
        <authorList>
            <person name="Adams T.M."/>
            <person name="Armitage A.D."/>
            <person name="Sobczyk M.K."/>
            <person name="Bates H.J."/>
            <person name="Dunwell J.M."/>
            <person name="Nellist C.F."/>
            <person name="Harrison R.J."/>
        </authorList>
    </citation>
    <scope>NUCLEOTIDE SEQUENCE [LARGE SCALE GENOMIC DNA]</scope>
    <source>
        <strain evidence="2 3">BC-1</strain>
    </source>
</reference>
<name>A0A6A3ZR69_9STRA</name>
<proteinExistence type="predicted"/>
<feature type="compositionally biased region" description="Gly residues" evidence="1">
    <location>
        <begin position="131"/>
        <end position="140"/>
    </location>
</feature>
<comment type="caution">
    <text evidence="2">The sequence shown here is derived from an EMBL/GenBank/DDBJ whole genome shotgun (WGS) entry which is preliminary data.</text>
</comment>
<gene>
    <name evidence="2" type="ORF">PF002_g9948</name>
</gene>
<feature type="region of interest" description="Disordered" evidence="1">
    <location>
        <begin position="1"/>
        <end position="102"/>
    </location>
</feature>
<feature type="compositionally biased region" description="Polar residues" evidence="1">
    <location>
        <begin position="222"/>
        <end position="235"/>
    </location>
</feature>
<feature type="region of interest" description="Disordered" evidence="1">
    <location>
        <begin position="205"/>
        <end position="235"/>
    </location>
</feature>
<dbReference type="AlphaFoldDB" id="A0A6A3ZR69"/>
<evidence type="ECO:0000313" key="2">
    <source>
        <dbReference type="EMBL" id="KAE9240069.1"/>
    </source>
</evidence>
<sequence length="373" mass="41127">MTHAVRSPALKSARTIDGSAVEARGEEETPALSLSGSLSPAAPRHSRPREPPPLERAVVSRTRFHISLPSPQSPDKTAIGDEAEQRGWSSPHGEPYRPLGRPELNLKFSPQLVYGVSPMLQNAHRMRTIEGSGGTSGASGAGTNSGSEKDKELREPSSCTSTGSTGTPLTTFVDQFVTSLTTRKRPLDERQVKLAHRLQANVDGFSPEKVRGLQRRKPLIQEQDNTGGDHSPRGDTSFQLLRQAIDEGTSRLRSTRNGASFLQKLPPSDLHGLQGLQEQYLRARTKTPQLMSRRGGSGTRTSPRVLLGSKTYELFIIQAVRRITDDGCEFRATQLFQINHEEWLQFFAAHDLPEPNDDIAEDRKEPLELPRHG</sequence>
<dbReference type="EMBL" id="QXGD01000425">
    <property type="protein sequence ID" value="KAE9240069.1"/>
    <property type="molecule type" value="Genomic_DNA"/>
</dbReference>
<accession>A0A6A3ZR69</accession>
<evidence type="ECO:0000256" key="1">
    <source>
        <dbReference type="SAM" id="MobiDB-lite"/>
    </source>
</evidence>
<feature type="compositionally biased region" description="Low complexity" evidence="1">
    <location>
        <begin position="30"/>
        <end position="43"/>
    </location>
</feature>
<dbReference type="Proteomes" id="UP000440367">
    <property type="component" value="Unassembled WGS sequence"/>
</dbReference>
<feature type="region of interest" description="Disordered" evidence="1">
    <location>
        <begin position="129"/>
        <end position="168"/>
    </location>
</feature>
<evidence type="ECO:0000313" key="3">
    <source>
        <dbReference type="Proteomes" id="UP000440367"/>
    </source>
</evidence>